<dbReference type="Proteomes" id="UP000215539">
    <property type="component" value="Chromosome 1"/>
</dbReference>
<evidence type="ECO:0000259" key="2">
    <source>
        <dbReference type="Pfam" id="PF03781"/>
    </source>
</evidence>
<feature type="domain" description="Sulfatase-modifying factor enzyme-like" evidence="2">
    <location>
        <begin position="84"/>
        <end position="393"/>
    </location>
</feature>
<dbReference type="InterPro" id="IPR051043">
    <property type="entry name" value="Sulfatase_Mod_Factor_Kinase"/>
</dbReference>
<dbReference type="EMBL" id="LT906449">
    <property type="protein sequence ID" value="SNV10325.1"/>
    <property type="molecule type" value="Genomic_DNA"/>
</dbReference>
<organism evidence="3 4">
    <name type="scientific">Capnocytophaga haemolytica</name>
    <dbReference type="NCBI Taxonomy" id="45243"/>
    <lineage>
        <taxon>Bacteria</taxon>
        <taxon>Pseudomonadati</taxon>
        <taxon>Bacteroidota</taxon>
        <taxon>Flavobacteriia</taxon>
        <taxon>Flavobacteriales</taxon>
        <taxon>Flavobacteriaceae</taxon>
        <taxon>Capnocytophaga</taxon>
    </lineage>
</organism>
<dbReference type="Gene3D" id="3.90.1580.10">
    <property type="entry name" value="paralog of FGE (formylglycine-generating enzyme)"/>
    <property type="match status" value="2"/>
</dbReference>
<dbReference type="AlphaFoldDB" id="A0AAX2GXV8"/>
<dbReference type="SUPFAM" id="SSF56436">
    <property type="entry name" value="C-type lectin-like"/>
    <property type="match status" value="1"/>
</dbReference>
<name>A0AAX2GXV8_9FLAO</name>
<protein>
    <submittedName>
        <fullName evidence="3">Gliding motility-associated lipoprotein GldJ</fullName>
    </submittedName>
</protein>
<dbReference type="PANTHER" id="PTHR23150:SF19">
    <property type="entry name" value="FORMYLGLYCINE-GENERATING ENZYME"/>
    <property type="match status" value="1"/>
</dbReference>
<dbReference type="GO" id="GO:0120147">
    <property type="term" value="F:formylglycine-generating oxidase activity"/>
    <property type="evidence" value="ECO:0007669"/>
    <property type="project" value="TreeGrafter"/>
</dbReference>
<reference evidence="3 4" key="1">
    <citation type="submission" date="2017-06" db="EMBL/GenBank/DDBJ databases">
        <authorList>
            <consortium name="Pathogen Informatics"/>
        </authorList>
    </citation>
    <scope>NUCLEOTIDE SEQUENCE [LARGE SCALE GENOMIC DNA]</scope>
    <source>
        <strain evidence="3 4">NCTC12947</strain>
    </source>
</reference>
<feature type="region of interest" description="Disordered" evidence="1">
    <location>
        <begin position="490"/>
        <end position="514"/>
    </location>
</feature>
<dbReference type="InterPro" id="IPR005532">
    <property type="entry name" value="SUMF_dom"/>
</dbReference>
<keyword evidence="3" id="KW-0449">Lipoprotein</keyword>
<evidence type="ECO:0000256" key="1">
    <source>
        <dbReference type="SAM" id="MobiDB-lite"/>
    </source>
</evidence>
<dbReference type="Pfam" id="PF03781">
    <property type="entry name" value="FGE-sulfatase"/>
    <property type="match status" value="1"/>
</dbReference>
<accession>A0AAX2GXV8</accession>
<evidence type="ECO:0000313" key="4">
    <source>
        <dbReference type="Proteomes" id="UP000215539"/>
    </source>
</evidence>
<gene>
    <name evidence="3" type="ORF">SAMEA44541418_01274</name>
</gene>
<dbReference type="PANTHER" id="PTHR23150">
    <property type="entry name" value="SULFATASE MODIFYING FACTOR 1, 2"/>
    <property type="match status" value="1"/>
</dbReference>
<proteinExistence type="predicted"/>
<sequence>MVKKVSLYLKILLPCTRIFMLTSVFTMRRNLLKVPVFVALAGLLLASCGGKKSDKNTSSATGWKINAKEGGFQYNTDFKDQETGPGLVLIEGGTFTMGQVQDNVMHDWDNMPTQQHVQSFYMDETEVTNKMYMEYLDWLKRVFPPDQEQYRNIYIGALPDTLVWRSPLSANEAMVTNYLRHPAYAEYPVVGVNWVQAVQFSTWRTDRVNEAILERDGFLAKDARYNVDAQSTFSTDTYLNAPSETYGGKIQGEMGGKKATDKNGETAYAKQTSGILLPEYRLPTEAEWEYAAKSLNGIREYNSLQGRKKYPWDSQYTRSTKRRTRGDQLANFKQGKGDYGGLAGWSDDKGDITVAVKTYPPNDFGLYDMAGNVAEWVADVYRPIIDDEISDFNYYRGNVYMKHAIDKDGKQVVVTTENVKYDTLPNGKIIARNLPGNLATIPIDSSETYLRYNFTHSDNRSYHDGDKASTRNYRGQDEMMTADADYVNSMYNAPKPKKQGTSPNGKDYDTSNDRTSLIDDEVRVYKGGSWRDRAYWIDPAQRRYLPQYIATDYIGFRNAMSRVGSKAKKNHKTPKG</sequence>
<evidence type="ECO:0000313" key="3">
    <source>
        <dbReference type="EMBL" id="SNV10325.1"/>
    </source>
</evidence>
<dbReference type="InterPro" id="IPR042095">
    <property type="entry name" value="SUMF_sf"/>
</dbReference>
<dbReference type="InterPro" id="IPR016187">
    <property type="entry name" value="CTDL_fold"/>
</dbReference>
<dbReference type="InterPro" id="IPR019865">
    <property type="entry name" value="Glid_motil-assoc_lipo_GldJ"/>
</dbReference>
<dbReference type="NCBIfam" id="TIGR03524">
    <property type="entry name" value="GldJ"/>
    <property type="match status" value="1"/>
</dbReference>